<accession>A0A7W0CMS5</accession>
<reference evidence="3 4" key="1">
    <citation type="submission" date="2020-07" db="EMBL/GenBank/DDBJ databases">
        <title>Genomic Encyclopedia of Type Strains, Phase IV (KMG-IV): sequencing the most valuable type-strain genomes for metagenomic binning, comparative biology and taxonomic classification.</title>
        <authorList>
            <person name="Goeker M."/>
        </authorList>
    </citation>
    <scope>NUCLEOTIDE SEQUENCE [LARGE SCALE GENOMIC DNA]</scope>
    <source>
        <strain evidence="3 4">DSM 45533</strain>
    </source>
</reference>
<keyword evidence="4" id="KW-1185">Reference proteome</keyword>
<feature type="domain" description="SHOCT" evidence="1">
    <location>
        <begin position="251"/>
        <end position="277"/>
    </location>
</feature>
<comment type="caution">
    <text evidence="3">The sequence shown here is derived from an EMBL/GenBank/DDBJ whole genome shotgun (WGS) entry which is preliminary data.</text>
</comment>
<sequence>MAEITGTDGAWTFNGEILRIVPGSDSKVHEIRRALGDRAIPLEAIAGASFEAGRKGGHLRLRLRKGADPVYDASAGGLAAPADPYRLTVPKDRVGAAEYFADELRDLLQVYQVPAGPCESWLLPAPDVPVSATAGDATVSFDGERIRLEWTWLAASGKEAAGNQEFRLADVVGVEWKPLSGVGYGSLRFRLKDEGPPKRPDKDLHCVSWGVQRFGGTTVLVAAAVLPMLSRPSAELPAAPSEADQDALLRRLAELGELHKAGVLTEEEFSAAKQALLKRL</sequence>
<gene>
    <name evidence="3" type="ORF">HNR30_005243</name>
</gene>
<dbReference type="Pfam" id="PF09851">
    <property type="entry name" value="SHOCT"/>
    <property type="match status" value="1"/>
</dbReference>
<name>A0A7W0CMS5_9ACTN</name>
<evidence type="ECO:0000259" key="2">
    <source>
        <dbReference type="Pfam" id="PF14472"/>
    </source>
</evidence>
<dbReference type="AlphaFoldDB" id="A0A7W0CMS5"/>
<evidence type="ECO:0008006" key="5">
    <source>
        <dbReference type="Google" id="ProtNLM"/>
    </source>
</evidence>
<dbReference type="Pfam" id="PF14472">
    <property type="entry name" value="DUF4429"/>
    <property type="match status" value="2"/>
</dbReference>
<dbReference type="Proteomes" id="UP000530928">
    <property type="component" value="Unassembled WGS sequence"/>
</dbReference>
<evidence type="ECO:0000313" key="3">
    <source>
        <dbReference type="EMBL" id="MBA2893882.1"/>
    </source>
</evidence>
<evidence type="ECO:0000259" key="1">
    <source>
        <dbReference type="Pfam" id="PF09851"/>
    </source>
</evidence>
<proteinExistence type="predicted"/>
<organism evidence="3 4">
    <name type="scientific">Nonomuraea soli</name>
    <dbReference type="NCBI Taxonomy" id="1032476"/>
    <lineage>
        <taxon>Bacteria</taxon>
        <taxon>Bacillati</taxon>
        <taxon>Actinomycetota</taxon>
        <taxon>Actinomycetes</taxon>
        <taxon>Streptosporangiales</taxon>
        <taxon>Streptosporangiaceae</taxon>
        <taxon>Nonomuraea</taxon>
    </lineage>
</organism>
<dbReference type="InterPro" id="IPR018649">
    <property type="entry name" value="SHOCT"/>
</dbReference>
<dbReference type="EMBL" id="JACDUR010000005">
    <property type="protein sequence ID" value="MBA2893882.1"/>
    <property type="molecule type" value="Genomic_DNA"/>
</dbReference>
<dbReference type="RefSeq" id="WP_181612634.1">
    <property type="nucleotide sequence ID" value="NZ_BAABAM010000005.1"/>
</dbReference>
<feature type="domain" description="DUF4429" evidence="2">
    <location>
        <begin position="11"/>
        <end position="104"/>
    </location>
</feature>
<feature type="domain" description="DUF4429" evidence="2">
    <location>
        <begin position="139"/>
        <end position="225"/>
    </location>
</feature>
<dbReference type="InterPro" id="IPR027860">
    <property type="entry name" value="DUF4429"/>
</dbReference>
<evidence type="ECO:0000313" key="4">
    <source>
        <dbReference type="Proteomes" id="UP000530928"/>
    </source>
</evidence>
<protein>
    <recommendedName>
        <fullName evidence="5">DUF4429 domain-containing protein</fullName>
    </recommendedName>
</protein>